<dbReference type="RefSeq" id="XP_040769582.1">
    <property type="nucleotide sequence ID" value="XM_040901393.1"/>
</dbReference>
<reference evidence="2 3" key="1">
    <citation type="journal article" date="2016" name="Mol. Biol. Evol.">
        <title>Comparative Genomics of Early-Diverging Mushroom-Forming Fungi Provides Insights into the Origins of Lignocellulose Decay Capabilities.</title>
        <authorList>
            <person name="Nagy L.G."/>
            <person name="Riley R."/>
            <person name="Tritt A."/>
            <person name="Adam C."/>
            <person name="Daum C."/>
            <person name="Floudas D."/>
            <person name="Sun H."/>
            <person name="Yadav J.S."/>
            <person name="Pangilinan J."/>
            <person name="Larsson K.H."/>
            <person name="Matsuura K."/>
            <person name="Barry K."/>
            <person name="Labutti K."/>
            <person name="Kuo R."/>
            <person name="Ohm R.A."/>
            <person name="Bhattacharya S.S."/>
            <person name="Shirouzu T."/>
            <person name="Yoshinaga Y."/>
            <person name="Martin F.M."/>
            <person name="Grigoriev I.V."/>
            <person name="Hibbett D.S."/>
        </authorList>
    </citation>
    <scope>NUCLEOTIDE SEQUENCE [LARGE SCALE GENOMIC DNA]</scope>
    <source>
        <strain evidence="2 3">93-53</strain>
    </source>
</reference>
<gene>
    <name evidence="2" type="ORF">LAESUDRAFT_159012</name>
</gene>
<accession>A0A165HMM2</accession>
<dbReference type="Proteomes" id="UP000076871">
    <property type="component" value="Unassembled WGS sequence"/>
</dbReference>
<protein>
    <submittedName>
        <fullName evidence="2">Uncharacterized protein</fullName>
    </submittedName>
</protein>
<feature type="region of interest" description="Disordered" evidence="1">
    <location>
        <begin position="144"/>
        <end position="168"/>
    </location>
</feature>
<keyword evidence="3" id="KW-1185">Reference proteome</keyword>
<name>A0A165HMM2_9APHY</name>
<dbReference type="GeneID" id="63818425"/>
<evidence type="ECO:0000256" key="1">
    <source>
        <dbReference type="SAM" id="MobiDB-lite"/>
    </source>
</evidence>
<dbReference type="InParanoid" id="A0A165HMM2"/>
<dbReference type="AlphaFoldDB" id="A0A165HMM2"/>
<dbReference type="EMBL" id="KV427606">
    <property type="protein sequence ID" value="KZT11934.1"/>
    <property type="molecule type" value="Genomic_DNA"/>
</dbReference>
<evidence type="ECO:0000313" key="3">
    <source>
        <dbReference type="Proteomes" id="UP000076871"/>
    </source>
</evidence>
<organism evidence="2 3">
    <name type="scientific">Laetiporus sulphureus 93-53</name>
    <dbReference type="NCBI Taxonomy" id="1314785"/>
    <lineage>
        <taxon>Eukaryota</taxon>
        <taxon>Fungi</taxon>
        <taxon>Dikarya</taxon>
        <taxon>Basidiomycota</taxon>
        <taxon>Agaricomycotina</taxon>
        <taxon>Agaricomycetes</taxon>
        <taxon>Polyporales</taxon>
        <taxon>Laetiporus</taxon>
    </lineage>
</organism>
<evidence type="ECO:0000313" key="2">
    <source>
        <dbReference type="EMBL" id="KZT11934.1"/>
    </source>
</evidence>
<proteinExistence type="predicted"/>
<sequence>MLRSGRGLVYCVSDLSNSFISFGQKQMDVPSGRIRLRLKLKPRSFGEALFLSGLVFSHFGRSWSVSLVCSGAFVHYRQLQMANTAVRTHGRPQLTINIAPRKFVLAAAHGPGRASIRQQLIRDAPTDRLGVWASARICASEAPSTFRPEAGRSSSNAEEDSIACRMHGRRVRVTDTRQATGARDGERAELAKVSVAEIEAWTRADLGGSVADAGTNGTTSQCESSADLHRHFCLGATLGTRTIASRRLSPRDPSHVNPAPAHLGADSPGQFIPLSPCRIARSPAQDALFSPAPIRQRAGTRDDVKLIHALPTDPELPVLLHRSASSLPHNKHKKRLVLADL</sequence>